<dbReference type="Proteomes" id="UP000182658">
    <property type="component" value="Unassembled WGS sequence"/>
</dbReference>
<feature type="non-terminal residue" evidence="1">
    <location>
        <position position="491"/>
    </location>
</feature>
<proteinExistence type="predicted"/>
<dbReference type="InParanoid" id="A0A1J7IR25"/>
<gene>
    <name evidence="1" type="ORF">CONLIGDRAFT_552353</name>
</gene>
<dbReference type="STRING" id="1408157.A0A1J7IR25"/>
<protein>
    <submittedName>
        <fullName evidence="1">Uncharacterized protein</fullName>
    </submittedName>
</protein>
<sequence length="491" mass="54182">MSGPPAELTSLDKRDGSHWELFDCPDALVAPQRHTVRAVCSTDGAADSNCNDIHLGTGVAETVVEMPPSCGPGRYAMAVSLTPSADQALPPHLERRGELRGARRRGASNVLLRIDYSDDPGYWNRIVAAAPATKRRKRSAAEIHHEVTHHHGGSYKRYADHLWREDKRSTPEHELHELHARWFSATMKDWFDSMRDVDQEYRLVRHRVDETMRWDLINDNVHCDFDNGVSADGHLKVWANLNVAIETTAMVTLIDNMGNLSSFDQSHVLFRNSGKVSASLNMDALASVSFDSGPVELIGLQNFGATFSVPGILTIGPNFRVLGNVQGHASIHGQARVDITIADWDYTQTFPSASGSYDDKVVTQDKVAQQSKTPAVDPVDDTLKPTFYYDVDAQGEIVVTVTPQVTLGIVFVSKSIPDASVDFGVNGRVSLYATAKSSSTEAWQYCYGINGQVDVFARVNAPVLWKVDLNRNYDIWSPPKFSLLDEVCAAS</sequence>
<organism evidence="1 2">
    <name type="scientific">Coniochaeta ligniaria NRRL 30616</name>
    <dbReference type="NCBI Taxonomy" id="1408157"/>
    <lineage>
        <taxon>Eukaryota</taxon>
        <taxon>Fungi</taxon>
        <taxon>Dikarya</taxon>
        <taxon>Ascomycota</taxon>
        <taxon>Pezizomycotina</taxon>
        <taxon>Sordariomycetes</taxon>
        <taxon>Sordariomycetidae</taxon>
        <taxon>Coniochaetales</taxon>
        <taxon>Coniochaetaceae</taxon>
        <taxon>Coniochaeta</taxon>
    </lineage>
</organism>
<keyword evidence="2" id="KW-1185">Reference proteome</keyword>
<accession>A0A1J7IR25</accession>
<evidence type="ECO:0000313" key="2">
    <source>
        <dbReference type="Proteomes" id="UP000182658"/>
    </source>
</evidence>
<evidence type="ECO:0000313" key="1">
    <source>
        <dbReference type="EMBL" id="OIW30103.1"/>
    </source>
</evidence>
<dbReference type="AlphaFoldDB" id="A0A1J7IR25"/>
<reference evidence="1 2" key="1">
    <citation type="submission" date="2016-10" db="EMBL/GenBank/DDBJ databases">
        <title>Draft genome sequence of Coniochaeta ligniaria NRRL30616, a lignocellulolytic fungus for bioabatement of inhibitors in plant biomass hydrolysates.</title>
        <authorList>
            <consortium name="DOE Joint Genome Institute"/>
            <person name="Jimenez D.J."/>
            <person name="Hector R.E."/>
            <person name="Riley R."/>
            <person name="Sun H."/>
            <person name="Grigoriev I.V."/>
            <person name="Van Elsas J.D."/>
            <person name="Nichols N.N."/>
        </authorList>
    </citation>
    <scope>NUCLEOTIDE SEQUENCE [LARGE SCALE GENOMIC DNA]</scope>
    <source>
        <strain evidence="1 2">NRRL 30616</strain>
    </source>
</reference>
<dbReference type="OrthoDB" id="73875at2759"/>
<dbReference type="EMBL" id="KV875097">
    <property type="protein sequence ID" value="OIW30103.1"/>
    <property type="molecule type" value="Genomic_DNA"/>
</dbReference>
<name>A0A1J7IR25_9PEZI</name>